<dbReference type="SUPFAM" id="SSF56935">
    <property type="entry name" value="Porins"/>
    <property type="match status" value="1"/>
</dbReference>
<evidence type="ECO:0000259" key="12">
    <source>
        <dbReference type="Pfam" id="PF13609"/>
    </source>
</evidence>
<name>A0A149PRB7_9BURK</name>
<feature type="chain" id="PRO_5007551543" evidence="11">
    <location>
        <begin position="21"/>
        <end position="412"/>
    </location>
</feature>
<dbReference type="PANTHER" id="PTHR34501">
    <property type="entry name" value="PROTEIN YDDL-RELATED"/>
    <property type="match status" value="1"/>
</dbReference>
<keyword evidence="5" id="KW-0812">Transmembrane</keyword>
<dbReference type="GO" id="GO:0034220">
    <property type="term" value="P:monoatomic ion transmembrane transport"/>
    <property type="evidence" value="ECO:0007669"/>
    <property type="project" value="InterPro"/>
</dbReference>
<keyword evidence="10" id="KW-0998">Cell outer membrane</keyword>
<comment type="subcellular location">
    <subcellularLocation>
        <location evidence="1">Cell outer membrane</location>
        <topology evidence="1">Multi-pass membrane protein</topology>
    </subcellularLocation>
</comment>
<accession>A0A149PRB7</accession>
<dbReference type="STRING" id="1399968.CI15_15425"/>
<organism evidence="13 14">
    <name type="scientific">Paraburkholderia monticola</name>
    <dbReference type="NCBI Taxonomy" id="1399968"/>
    <lineage>
        <taxon>Bacteria</taxon>
        <taxon>Pseudomonadati</taxon>
        <taxon>Pseudomonadota</taxon>
        <taxon>Betaproteobacteria</taxon>
        <taxon>Burkholderiales</taxon>
        <taxon>Burkholderiaceae</taxon>
        <taxon>Paraburkholderia</taxon>
    </lineage>
</organism>
<evidence type="ECO:0000256" key="7">
    <source>
        <dbReference type="ARBA" id="ARBA00023065"/>
    </source>
</evidence>
<keyword evidence="6 11" id="KW-0732">Signal</keyword>
<evidence type="ECO:0000256" key="11">
    <source>
        <dbReference type="SAM" id="SignalP"/>
    </source>
</evidence>
<dbReference type="PANTHER" id="PTHR34501:SF9">
    <property type="entry name" value="MAJOR OUTER MEMBRANE PROTEIN P.IA"/>
    <property type="match status" value="1"/>
</dbReference>
<proteinExistence type="predicted"/>
<feature type="domain" description="Porin" evidence="12">
    <location>
        <begin position="7"/>
        <end position="371"/>
    </location>
</feature>
<dbReference type="InterPro" id="IPR050298">
    <property type="entry name" value="Gram-neg_bact_OMP"/>
</dbReference>
<feature type="signal peptide" evidence="11">
    <location>
        <begin position="1"/>
        <end position="20"/>
    </location>
</feature>
<reference evidence="13 14" key="1">
    <citation type="journal article" date="2015" name="Int. J. Syst. Evol. Microbiol.">
        <title>Burkholderia monticola sp. nov., isolated from mountain soil.</title>
        <authorList>
            <person name="Baek I."/>
            <person name="Seo B."/>
            <person name="Lee I."/>
            <person name="Yi H."/>
            <person name="Chun J."/>
        </authorList>
    </citation>
    <scope>NUCLEOTIDE SEQUENCE [LARGE SCALE GENOMIC DNA]</scope>
    <source>
        <strain evidence="13 14">JC2948</strain>
    </source>
</reference>
<evidence type="ECO:0000256" key="5">
    <source>
        <dbReference type="ARBA" id="ARBA00022692"/>
    </source>
</evidence>
<evidence type="ECO:0000256" key="4">
    <source>
        <dbReference type="ARBA" id="ARBA00022452"/>
    </source>
</evidence>
<dbReference type="Pfam" id="PF13609">
    <property type="entry name" value="Porin_4"/>
    <property type="match status" value="1"/>
</dbReference>
<dbReference type="InterPro" id="IPR033900">
    <property type="entry name" value="Gram_neg_porin_domain"/>
</dbReference>
<evidence type="ECO:0000313" key="13">
    <source>
        <dbReference type="EMBL" id="KXU87529.1"/>
    </source>
</evidence>
<gene>
    <name evidence="13" type="ORF">CI15_15425</name>
</gene>
<dbReference type="PRINTS" id="PR00184">
    <property type="entry name" value="NEISSPPORIN"/>
</dbReference>
<dbReference type="GO" id="GO:0009279">
    <property type="term" value="C:cell outer membrane"/>
    <property type="evidence" value="ECO:0007669"/>
    <property type="project" value="UniProtKB-SubCell"/>
</dbReference>
<dbReference type="Gene3D" id="2.40.160.10">
    <property type="entry name" value="Porin"/>
    <property type="match status" value="1"/>
</dbReference>
<dbReference type="EMBL" id="LRBG01000012">
    <property type="protein sequence ID" value="KXU87529.1"/>
    <property type="molecule type" value="Genomic_DNA"/>
</dbReference>
<keyword evidence="8" id="KW-0626">Porin</keyword>
<keyword evidence="7" id="KW-0406">Ion transport</keyword>
<evidence type="ECO:0000256" key="6">
    <source>
        <dbReference type="ARBA" id="ARBA00022729"/>
    </source>
</evidence>
<evidence type="ECO:0000256" key="9">
    <source>
        <dbReference type="ARBA" id="ARBA00023136"/>
    </source>
</evidence>
<comment type="subunit">
    <text evidence="2">Homotrimer.</text>
</comment>
<evidence type="ECO:0000313" key="14">
    <source>
        <dbReference type="Proteomes" id="UP000075613"/>
    </source>
</evidence>
<comment type="caution">
    <text evidence="13">The sequence shown here is derived from an EMBL/GenBank/DDBJ whole genome shotgun (WGS) entry which is preliminary data.</text>
</comment>
<dbReference type="AlphaFoldDB" id="A0A149PRB7"/>
<dbReference type="Proteomes" id="UP000075613">
    <property type="component" value="Unassembled WGS sequence"/>
</dbReference>
<sequence>MKKMLVAVAGTCALTGMARAQSNVTLYGLIDAGVNYTTNVQTSKPANGAPVGGSQFAMLDGGLGGISGSRWGLKGTEDLGGGWKALFQLESGMNINNGSLGQGGAMFGRQAFVGLSGSPGTVTFGRQYDSMRDFVQSYAATGQLSGVIGARPDDLDNLADSRRLNNVIKYTSPKFKGFTFGGLYSIGGIAGAPGRNQFWSVGMSYANGPFGFGSAYVNARNPNLSYFGTNPNSSTSPTGNNMGFAGSATAAQYNPVYAGFASAHTMQIFGVATTYGIGNFTLGVNYTNTRFDSLGDTATSGPNPYNYSGSAVFDSPEVNIQYQVSPALRLGAAYNYTHLKRANYANGATYNQYSAGADYALSKRTVVYGIAVFQTASGTDSLNQSAVASIDGLTPSATSRQASFRVGLRHYF</sequence>
<dbReference type="OrthoDB" id="8982743at2"/>
<dbReference type="PRINTS" id="PR00182">
    <property type="entry name" value="ECOLNEIPORIN"/>
</dbReference>
<keyword evidence="9" id="KW-0472">Membrane</keyword>
<dbReference type="RefSeq" id="WP_062129196.1">
    <property type="nucleotide sequence ID" value="NZ_LRBG01000012.1"/>
</dbReference>
<evidence type="ECO:0000256" key="3">
    <source>
        <dbReference type="ARBA" id="ARBA00022448"/>
    </source>
</evidence>
<dbReference type="InterPro" id="IPR002299">
    <property type="entry name" value="Porin_Neis"/>
</dbReference>
<protein>
    <submittedName>
        <fullName evidence="13">Porin</fullName>
    </submittedName>
</protein>
<evidence type="ECO:0000256" key="1">
    <source>
        <dbReference type="ARBA" id="ARBA00004571"/>
    </source>
</evidence>
<evidence type="ECO:0000256" key="2">
    <source>
        <dbReference type="ARBA" id="ARBA00011233"/>
    </source>
</evidence>
<keyword evidence="14" id="KW-1185">Reference proteome</keyword>
<evidence type="ECO:0000256" key="8">
    <source>
        <dbReference type="ARBA" id="ARBA00023114"/>
    </source>
</evidence>
<dbReference type="CDD" id="cd00342">
    <property type="entry name" value="gram_neg_porins"/>
    <property type="match status" value="1"/>
</dbReference>
<keyword evidence="3" id="KW-0813">Transport</keyword>
<dbReference type="InterPro" id="IPR023614">
    <property type="entry name" value="Porin_dom_sf"/>
</dbReference>
<dbReference type="GO" id="GO:0015288">
    <property type="term" value="F:porin activity"/>
    <property type="evidence" value="ECO:0007669"/>
    <property type="project" value="UniProtKB-KW"/>
</dbReference>
<dbReference type="GO" id="GO:0046930">
    <property type="term" value="C:pore complex"/>
    <property type="evidence" value="ECO:0007669"/>
    <property type="project" value="UniProtKB-KW"/>
</dbReference>
<keyword evidence="4" id="KW-1134">Transmembrane beta strand</keyword>
<evidence type="ECO:0000256" key="10">
    <source>
        <dbReference type="ARBA" id="ARBA00023237"/>
    </source>
</evidence>
<dbReference type="InterPro" id="IPR001702">
    <property type="entry name" value="Porin_Gram-ve"/>
</dbReference>